<comment type="similarity">
    <text evidence="2 7">Belongs to the FlgH family.</text>
</comment>
<accession>A0AA92IE07</accession>
<protein>
    <recommendedName>
        <fullName evidence="7">Flagellar L-ring protein</fullName>
    </recommendedName>
    <alternativeName>
        <fullName evidence="7">Basal body L-ring protein</fullName>
    </alternativeName>
</protein>
<comment type="subunit">
    <text evidence="7">The basal body constitutes a major portion of the flagellar organelle and consists of four rings (L,P,S, and M) mounted on a central rod.</text>
</comment>
<name>A0AA92IE07_RALSL</name>
<gene>
    <name evidence="7" type="primary">flgH</name>
    <name evidence="9" type="ORF">E7Z57_09610</name>
</gene>
<keyword evidence="9" id="KW-0966">Cell projection</keyword>
<sequence>MSDRRLVRHSFCALCLVMGFHAAVAESLYKEGAYRQLTSDNKAFRVGDVITVQVYENSSALTSTDTTTQRKNNLNVGVTTLPAGRQIGGSVGVAGDFDGGGTTQRTNKLLATITVAVQDVLPNGDLRIAGEQLLTVNDEQHKVALEGRVRPQDISDGNVVLSTRLAEAHINYVGEGDLSDRQRRSWWRKLVDFLGL</sequence>
<proteinExistence type="inferred from homology"/>
<keyword evidence="9" id="KW-0969">Cilium</keyword>
<comment type="subcellular location">
    <subcellularLocation>
        <location evidence="7">Cell outer membrane</location>
    </subcellularLocation>
    <subcellularLocation>
        <location evidence="7">Bacterial flagellum basal body</location>
    </subcellularLocation>
</comment>
<keyword evidence="4 7" id="KW-0472">Membrane</keyword>
<dbReference type="AlphaFoldDB" id="A0AA92IE07"/>
<feature type="signal peptide" evidence="8">
    <location>
        <begin position="1"/>
        <end position="25"/>
    </location>
</feature>
<dbReference type="EMBL" id="CP039339">
    <property type="protein sequence ID" value="QCX49338.1"/>
    <property type="molecule type" value="Genomic_DNA"/>
</dbReference>
<evidence type="ECO:0000256" key="5">
    <source>
        <dbReference type="ARBA" id="ARBA00023143"/>
    </source>
</evidence>
<feature type="chain" id="PRO_5041720129" description="Flagellar L-ring protein" evidence="8">
    <location>
        <begin position="26"/>
        <end position="196"/>
    </location>
</feature>
<dbReference type="HAMAP" id="MF_00415">
    <property type="entry name" value="FlgH"/>
    <property type="match status" value="1"/>
</dbReference>
<evidence type="ECO:0000256" key="3">
    <source>
        <dbReference type="ARBA" id="ARBA00022729"/>
    </source>
</evidence>
<dbReference type="PANTHER" id="PTHR34933">
    <property type="entry name" value="FLAGELLAR L-RING PROTEIN"/>
    <property type="match status" value="1"/>
</dbReference>
<evidence type="ECO:0000313" key="9">
    <source>
        <dbReference type="EMBL" id="QCX49338.1"/>
    </source>
</evidence>
<dbReference type="GO" id="GO:0071973">
    <property type="term" value="P:bacterial-type flagellum-dependent cell motility"/>
    <property type="evidence" value="ECO:0007669"/>
    <property type="project" value="InterPro"/>
</dbReference>
<evidence type="ECO:0000256" key="2">
    <source>
        <dbReference type="ARBA" id="ARBA00006929"/>
    </source>
</evidence>
<evidence type="ECO:0000256" key="1">
    <source>
        <dbReference type="ARBA" id="ARBA00002591"/>
    </source>
</evidence>
<comment type="function">
    <text evidence="1 7">Assembles around the rod to form the L-ring and probably protects the motor/basal body from shearing forces during rotation.</text>
</comment>
<keyword evidence="5 7" id="KW-0975">Bacterial flagellum</keyword>
<dbReference type="Proteomes" id="UP000310553">
    <property type="component" value="Chromosome"/>
</dbReference>
<organism evidence="9 10">
    <name type="scientific">Ralstonia solanacearum</name>
    <name type="common">Pseudomonas solanacearum</name>
    <dbReference type="NCBI Taxonomy" id="305"/>
    <lineage>
        <taxon>Bacteria</taxon>
        <taxon>Pseudomonadati</taxon>
        <taxon>Pseudomonadota</taxon>
        <taxon>Betaproteobacteria</taxon>
        <taxon>Burkholderiales</taxon>
        <taxon>Burkholderiaceae</taxon>
        <taxon>Ralstonia</taxon>
        <taxon>Ralstonia solanacearum species complex</taxon>
    </lineage>
</organism>
<dbReference type="PANTHER" id="PTHR34933:SF1">
    <property type="entry name" value="FLAGELLAR L-RING PROTEIN"/>
    <property type="match status" value="1"/>
</dbReference>
<evidence type="ECO:0000256" key="7">
    <source>
        <dbReference type="HAMAP-Rule" id="MF_00415"/>
    </source>
</evidence>
<dbReference type="PRINTS" id="PR01008">
    <property type="entry name" value="FLGLRINGFLGH"/>
</dbReference>
<evidence type="ECO:0000256" key="4">
    <source>
        <dbReference type="ARBA" id="ARBA00023136"/>
    </source>
</evidence>
<dbReference type="Pfam" id="PF02107">
    <property type="entry name" value="FlgH"/>
    <property type="match status" value="1"/>
</dbReference>
<dbReference type="GO" id="GO:0009427">
    <property type="term" value="C:bacterial-type flagellum basal body, distal rod, L ring"/>
    <property type="evidence" value="ECO:0007669"/>
    <property type="project" value="InterPro"/>
</dbReference>
<evidence type="ECO:0000256" key="6">
    <source>
        <dbReference type="ARBA" id="ARBA00023237"/>
    </source>
</evidence>
<dbReference type="GO" id="GO:0009279">
    <property type="term" value="C:cell outer membrane"/>
    <property type="evidence" value="ECO:0007669"/>
    <property type="project" value="UniProtKB-SubCell"/>
</dbReference>
<keyword evidence="6 7" id="KW-0998">Cell outer membrane</keyword>
<evidence type="ECO:0000313" key="10">
    <source>
        <dbReference type="Proteomes" id="UP000310553"/>
    </source>
</evidence>
<evidence type="ECO:0000256" key="8">
    <source>
        <dbReference type="SAM" id="SignalP"/>
    </source>
</evidence>
<dbReference type="InterPro" id="IPR000527">
    <property type="entry name" value="Flag_Lring"/>
</dbReference>
<keyword evidence="9" id="KW-0282">Flagellum</keyword>
<reference evidence="9 10" key="1">
    <citation type="submission" date="2019-04" db="EMBL/GenBank/DDBJ databases">
        <title>Complete Genome of UW386 and Higher Quality Genome of UW700.</title>
        <authorList>
            <person name="Jacobs J."/>
            <person name="Perez A."/>
            <person name="Steidl O."/>
            <person name="Allen C."/>
        </authorList>
    </citation>
    <scope>NUCLEOTIDE SEQUENCE [LARGE SCALE GENOMIC DNA]</scope>
    <source>
        <strain evidence="9 10">UW386</strain>
    </source>
</reference>
<dbReference type="GO" id="GO:0003774">
    <property type="term" value="F:cytoskeletal motor activity"/>
    <property type="evidence" value="ECO:0007669"/>
    <property type="project" value="InterPro"/>
</dbReference>
<keyword evidence="3 8" id="KW-0732">Signal</keyword>